<organism evidence="10 11">
    <name type="scientific">Hoeflea algicola</name>
    <dbReference type="NCBI Taxonomy" id="2983763"/>
    <lineage>
        <taxon>Bacteria</taxon>
        <taxon>Pseudomonadati</taxon>
        <taxon>Pseudomonadota</taxon>
        <taxon>Alphaproteobacteria</taxon>
        <taxon>Hyphomicrobiales</taxon>
        <taxon>Rhizobiaceae</taxon>
        <taxon>Hoeflea</taxon>
    </lineage>
</organism>
<reference evidence="10" key="1">
    <citation type="submission" date="2022-10" db="EMBL/GenBank/DDBJ databases">
        <title>Hoeflea sp. G2-23, isolated from marine algae.</title>
        <authorList>
            <person name="Kristyanto S."/>
            <person name="Kim J.M."/>
            <person name="Jeon C.O."/>
        </authorList>
    </citation>
    <scope>NUCLEOTIDE SEQUENCE</scope>
    <source>
        <strain evidence="10">G2-23</strain>
    </source>
</reference>
<dbReference type="EMBL" id="JAOVZR010000001">
    <property type="protein sequence ID" value="MCY0150046.1"/>
    <property type="molecule type" value="Genomic_DNA"/>
</dbReference>
<dbReference type="EC" id="2.7.1.12" evidence="3 9"/>
<keyword evidence="6 9" id="KW-0418">Kinase</keyword>
<evidence type="ECO:0000256" key="3">
    <source>
        <dbReference type="ARBA" id="ARBA00012054"/>
    </source>
</evidence>
<comment type="caution">
    <text evidence="10">The sequence shown here is derived from an EMBL/GenBank/DDBJ whole genome shotgun (WGS) entry which is preliminary data.</text>
</comment>
<gene>
    <name evidence="10" type="ORF">OEG84_20660</name>
</gene>
<evidence type="ECO:0000256" key="5">
    <source>
        <dbReference type="ARBA" id="ARBA00022741"/>
    </source>
</evidence>
<dbReference type="InterPro" id="IPR006001">
    <property type="entry name" value="Therm_gnt_kin"/>
</dbReference>
<evidence type="ECO:0000256" key="4">
    <source>
        <dbReference type="ARBA" id="ARBA00022679"/>
    </source>
</evidence>
<evidence type="ECO:0000256" key="8">
    <source>
        <dbReference type="ARBA" id="ARBA00048090"/>
    </source>
</evidence>
<proteinExistence type="inferred from homology"/>
<evidence type="ECO:0000313" key="10">
    <source>
        <dbReference type="EMBL" id="MCY0150046.1"/>
    </source>
</evidence>
<comment type="catalytic activity">
    <reaction evidence="8 9">
        <text>D-gluconate + ATP = 6-phospho-D-gluconate + ADP + H(+)</text>
        <dbReference type="Rhea" id="RHEA:19433"/>
        <dbReference type="ChEBI" id="CHEBI:15378"/>
        <dbReference type="ChEBI" id="CHEBI:18391"/>
        <dbReference type="ChEBI" id="CHEBI:30616"/>
        <dbReference type="ChEBI" id="CHEBI:58759"/>
        <dbReference type="ChEBI" id="CHEBI:456216"/>
        <dbReference type="EC" id="2.7.1.12"/>
    </reaction>
</comment>
<dbReference type="CDD" id="cd02021">
    <property type="entry name" value="GntK"/>
    <property type="match status" value="1"/>
</dbReference>
<dbReference type="PANTHER" id="PTHR43442:SF3">
    <property type="entry name" value="GLUCONOKINASE-RELATED"/>
    <property type="match status" value="1"/>
</dbReference>
<dbReference type="Pfam" id="PF13671">
    <property type="entry name" value="AAA_33"/>
    <property type="match status" value="1"/>
</dbReference>
<dbReference type="PANTHER" id="PTHR43442">
    <property type="entry name" value="GLUCONOKINASE-RELATED"/>
    <property type="match status" value="1"/>
</dbReference>
<dbReference type="InterPro" id="IPR027417">
    <property type="entry name" value="P-loop_NTPase"/>
</dbReference>
<evidence type="ECO:0000256" key="7">
    <source>
        <dbReference type="ARBA" id="ARBA00022840"/>
    </source>
</evidence>
<comment type="pathway">
    <text evidence="1">Carbohydrate acid metabolism.</text>
</comment>
<keyword evidence="5 9" id="KW-0547">Nucleotide-binding</keyword>
<keyword evidence="7 9" id="KW-0067">ATP-binding</keyword>
<accession>A0ABT3ZEI0</accession>
<dbReference type="RefSeq" id="WP_267655484.1">
    <property type="nucleotide sequence ID" value="NZ_JAOVZR010000001.1"/>
</dbReference>
<dbReference type="SUPFAM" id="SSF52540">
    <property type="entry name" value="P-loop containing nucleoside triphosphate hydrolases"/>
    <property type="match status" value="1"/>
</dbReference>
<sequence length="188" mass="20741">MKPLQQAQAQNPLVLIVMGVCGAGKSRMASRLAAELPATFIEADDFHTKENKTIMTAGGALTDTQRQPWLQAVADAAQRALDQSGNTVVIACSALRRIYRDQFRKTLPGVRFIHLTADRHIIAARLARRRDHFVGEALLDSQLAVLEALDRDEKGTQFDMSVEFDTVFKQALRSVHAWSAAQAANQKS</sequence>
<evidence type="ECO:0000256" key="9">
    <source>
        <dbReference type="RuleBase" id="RU363066"/>
    </source>
</evidence>
<dbReference type="Gene3D" id="3.40.50.300">
    <property type="entry name" value="P-loop containing nucleotide triphosphate hydrolases"/>
    <property type="match status" value="1"/>
</dbReference>
<comment type="similarity">
    <text evidence="2 9">Belongs to the gluconokinase GntK/GntV family.</text>
</comment>
<evidence type="ECO:0000256" key="6">
    <source>
        <dbReference type="ARBA" id="ARBA00022777"/>
    </source>
</evidence>
<evidence type="ECO:0000256" key="2">
    <source>
        <dbReference type="ARBA" id="ARBA00008420"/>
    </source>
</evidence>
<evidence type="ECO:0000256" key="1">
    <source>
        <dbReference type="ARBA" id="ARBA00004761"/>
    </source>
</evidence>
<dbReference type="Proteomes" id="UP001073227">
    <property type="component" value="Unassembled WGS sequence"/>
</dbReference>
<keyword evidence="4 9" id="KW-0808">Transferase</keyword>
<protein>
    <recommendedName>
        <fullName evidence="3 9">Gluconokinase</fullName>
        <ecNumber evidence="3 9">2.7.1.12</ecNumber>
    </recommendedName>
</protein>
<evidence type="ECO:0000313" key="11">
    <source>
        <dbReference type="Proteomes" id="UP001073227"/>
    </source>
</evidence>
<keyword evidence="11" id="KW-1185">Reference proteome</keyword>
<dbReference type="NCBIfam" id="TIGR01313">
    <property type="entry name" value="therm_gnt_kin"/>
    <property type="match status" value="1"/>
</dbReference>
<name>A0ABT3ZEI0_9HYPH</name>